<dbReference type="PANTHER" id="PTHR33103:SF75">
    <property type="entry name" value="DUF674 FAMILY PROTEIN"/>
    <property type="match status" value="1"/>
</dbReference>
<gene>
    <name evidence="1" type="ORF">RHGRI_036275</name>
</gene>
<evidence type="ECO:0008006" key="3">
    <source>
        <dbReference type="Google" id="ProtNLM"/>
    </source>
</evidence>
<dbReference type="Pfam" id="PF05056">
    <property type="entry name" value="DUF674"/>
    <property type="match status" value="2"/>
</dbReference>
<reference evidence="1 2" key="1">
    <citation type="submission" date="2020-08" db="EMBL/GenBank/DDBJ databases">
        <title>Plant Genome Project.</title>
        <authorList>
            <person name="Zhang R.-G."/>
        </authorList>
    </citation>
    <scope>NUCLEOTIDE SEQUENCE [LARGE SCALE GENOMIC DNA]</scope>
    <source>
        <strain evidence="1">WSP0</strain>
        <tissue evidence="1">Leaf</tissue>
    </source>
</reference>
<protein>
    <recommendedName>
        <fullName evidence="3">DUF674 family protein</fullName>
    </recommendedName>
</protein>
<dbReference type="PANTHER" id="PTHR33103">
    <property type="entry name" value="OS01G0153900 PROTEIN"/>
    <property type="match status" value="1"/>
</dbReference>
<comment type="caution">
    <text evidence="1">The sequence shown here is derived from an EMBL/GenBank/DDBJ whole genome shotgun (WGS) entry which is preliminary data.</text>
</comment>
<dbReference type="Proteomes" id="UP000823749">
    <property type="component" value="Chromosome 13"/>
</dbReference>
<accession>A0AAV6HQV6</accession>
<organism evidence="1 2">
    <name type="scientific">Rhododendron griersonianum</name>
    <dbReference type="NCBI Taxonomy" id="479676"/>
    <lineage>
        <taxon>Eukaryota</taxon>
        <taxon>Viridiplantae</taxon>
        <taxon>Streptophyta</taxon>
        <taxon>Embryophyta</taxon>
        <taxon>Tracheophyta</taxon>
        <taxon>Spermatophyta</taxon>
        <taxon>Magnoliopsida</taxon>
        <taxon>eudicotyledons</taxon>
        <taxon>Gunneridae</taxon>
        <taxon>Pentapetalae</taxon>
        <taxon>asterids</taxon>
        <taxon>Ericales</taxon>
        <taxon>Ericaceae</taxon>
        <taxon>Ericoideae</taxon>
        <taxon>Rhodoreae</taxon>
        <taxon>Rhododendron</taxon>
    </lineage>
</organism>
<dbReference type="EMBL" id="JACTNZ010000013">
    <property type="protein sequence ID" value="KAG5515180.1"/>
    <property type="molecule type" value="Genomic_DNA"/>
</dbReference>
<evidence type="ECO:0000313" key="2">
    <source>
        <dbReference type="Proteomes" id="UP000823749"/>
    </source>
</evidence>
<proteinExistence type="predicted"/>
<sequence length="1087" mass="120601">MYGGHHTPGDHKVISLKLLVDKARDRVIFAESDCEFVDTLLSFLTLPIGSAVRLLGPDSTSIGSLTAMYKSVASLEPRSLRTDYCQEMLLNPRNATEIQCSKLKINVYPLEPVNLYSCDRHWCIDSGRRFSTVKGRPCRCKHPMSDRVYVDQAEKGAKDDCEGGGVFVKDGAFRFMITDDLQVMAGSAAACLSLFRKIGLDDGNEVEERTLEFGEQEVLCLLKFALLSKSPLTEAIRYIQCSSKKESTKFQPKRTPQLDKSARTANTDNMNLKLFVSKSKKCVLFAEAGADVVDFLFSILTYPLGSIIKLLGKNSGFGCMDNLYKSVEHLGTGGYLKSEERMKMLVCPKLAPFHSVDNQLLQIEESCLSAVVMDPKSPTGEVDAGKGYMKRPGTFMILNDLSVAPFSPVTSVALLYQMNIPVDDVVERVVAIGPDEALNLLNASLISKTVLSDVFNQREPYPEYFSRALGHQYGLVNQKQDSSLSQVFPSPPFLSLLHDPSSPEFLSLTCRSMSGGDDTPADRKVISLKLLVDKSRNRVIFAESDHDFVDTLLSFLTLPIGSVVRLLGPDSTAIGSLTTMYNSVASLESRHLRTDSCKDMLLNPRNATETQCSELKINVEPLEPVKLYQCNNGCCMRWFSTIKDRPCRCKNPTFFRVRVGQAEKGAKDDCEGGGVFVNDGAFRFMITDDLQVMAGSTAACLLLFQKLGIDDGNEVEERTLEFGEQEVLCLLKFALLSKSPLTEAILYIQCSSEKEIIKFQPKRTPQPDKNAGDANTNNMTLKLFASKSKEKVLYAEAGVDVVDFLFSILTYPLGSIIKLLGKNSGFGCMDNLYKTVEDLGTGGYLKSEERRKMLLCPKLAPFHSVGNQLLQIEEASYPLYVYDHRRNLWVAAESEENRHSAVVMDPKSPTGEVDAGKGYIKGPGTFMILNDLSVAPLSPVTSVALLNQMNVPINDVVERVVTIGPNEVRFMVLKMIFALLKVPKWVVQVPKNCSSGCILVSYGNEGLSAFELAALNLLNASLISKTVLSDVFNQREPYPECEFGIQHCTTDSKPLVKQQCWIRVTMLVCTNYQLLRFIYNWIKPELE</sequence>
<dbReference type="AlphaFoldDB" id="A0AAV6HQV6"/>
<evidence type="ECO:0000313" key="1">
    <source>
        <dbReference type="EMBL" id="KAG5515180.1"/>
    </source>
</evidence>
<dbReference type="InterPro" id="IPR007750">
    <property type="entry name" value="DUF674"/>
</dbReference>
<keyword evidence="2" id="KW-1185">Reference proteome</keyword>
<name>A0AAV6HQV6_9ERIC</name>